<evidence type="ECO:0000256" key="1">
    <source>
        <dbReference type="ARBA" id="ARBA00004141"/>
    </source>
</evidence>
<comment type="subcellular location">
    <subcellularLocation>
        <location evidence="1">Membrane</location>
        <topology evidence="1">Multi-pass membrane protein</topology>
    </subcellularLocation>
</comment>
<dbReference type="GeneID" id="106810250"/>
<keyword evidence="2 5" id="KW-0812">Transmembrane</keyword>
<evidence type="ECO:0000256" key="7">
    <source>
        <dbReference type="SAM" id="Phobius"/>
    </source>
</evidence>
<evidence type="ECO:0000256" key="2">
    <source>
        <dbReference type="ARBA" id="ARBA00022692"/>
    </source>
</evidence>
<feature type="transmembrane region" description="Helical" evidence="7">
    <location>
        <begin position="126"/>
        <end position="148"/>
    </location>
</feature>
<dbReference type="PANTHER" id="PTHR22776:SF49">
    <property type="entry name" value="MARVEL DOMAIN-CONTAINING PROTEIN"/>
    <property type="match status" value="1"/>
</dbReference>
<evidence type="ECO:0000256" key="5">
    <source>
        <dbReference type="PROSITE-ProRule" id="PRU00581"/>
    </source>
</evidence>
<evidence type="ECO:0000256" key="4">
    <source>
        <dbReference type="ARBA" id="ARBA00023136"/>
    </source>
</evidence>
<dbReference type="InterPro" id="IPR008253">
    <property type="entry name" value="Marvel"/>
</dbReference>
<dbReference type="PANTHER" id="PTHR22776">
    <property type="entry name" value="MARVEL-CONTAINING POTENTIAL LIPID RAFT-ASSOCIATED PROTEIN"/>
    <property type="match status" value="1"/>
</dbReference>
<proteinExistence type="predicted"/>
<protein>
    <submittedName>
        <fullName evidence="10">Uncharacterized protein LOC106810250</fullName>
    </submittedName>
</protein>
<gene>
    <name evidence="10" type="primary">LOC106810250</name>
</gene>
<dbReference type="PROSITE" id="PS51225">
    <property type="entry name" value="MARVEL"/>
    <property type="match status" value="1"/>
</dbReference>
<dbReference type="RefSeq" id="XP_014669027.1">
    <property type="nucleotide sequence ID" value="XM_014813541.1"/>
</dbReference>
<feature type="compositionally biased region" description="Basic and acidic residues" evidence="6">
    <location>
        <begin position="12"/>
        <end position="42"/>
    </location>
</feature>
<feature type="transmembrane region" description="Helical" evidence="7">
    <location>
        <begin position="86"/>
        <end position="106"/>
    </location>
</feature>
<reference evidence="10" key="1">
    <citation type="submission" date="2025-08" db="UniProtKB">
        <authorList>
            <consortium name="RefSeq"/>
        </authorList>
    </citation>
    <scope>IDENTIFICATION</scope>
</reference>
<feature type="domain" description="MARVEL" evidence="8">
    <location>
        <begin position="80"/>
        <end position="225"/>
    </location>
</feature>
<name>A0ABM1EA06_PRICU</name>
<keyword evidence="3 7" id="KW-1133">Transmembrane helix</keyword>
<dbReference type="InterPro" id="IPR050578">
    <property type="entry name" value="MARVEL-CKLF_proteins"/>
</dbReference>
<feature type="transmembrane region" description="Helical" evidence="7">
    <location>
        <begin position="199"/>
        <end position="221"/>
    </location>
</feature>
<accession>A0ABM1EA06</accession>
<evidence type="ECO:0000256" key="3">
    <source>
        <dbReference type="ARBA" id="ARBA00022989"/>
    </source>
</evidence>
<dbReference type="Pfam" id="PF01284">
    <property type="entry name" value="MARVEL"/>
    <property type="match status" value="1"/>
</dbReference>
<keyword evidence="4 5" id="KW-0472">Membrane</keyword>
<organism evidence="9 10">
    <name type="scientific">Priapulus caudatus</name>
    <name type="common">Priapulid worm</name>
    <dbReference type="NCBI Taxonomy" id="37621"/>
    <lineage>
        <taxon>Eukaryota</taxon>
        <taxon>Metazoa</taxon>
        <taxon>Ecdysozoa</taxon>
        <taxon>Scalidophora</taxon>
        <taxon>Priapulida</taxon>
        <taxon>Priapulimorpha</taxon>
        <taxon>Priapulimorphida</taxon>
        <taxon>Priapulidae</taxon>
        <taxon>Priapulus</taxon>
    </lineage>
</organism>
<evidence type="ECO:0000256" key="6">
    <source>
        <dbReference type="SAM" id="MobiDB-lite"/>
    </source>
</evidence>
<evidence type="ECO:0000313" key="9">
    <source>
        <dbReference type="Proteomes" id="UP000695022"/>
    </source>
</evidence>
<sequence>MSRSEGQYTRPPGEDEALRSKLAHEEAFDNDRDDDHEQMESRRLPDSVARFTVIQPDPSARNGNAQPLKEAIIVTFDDKYLKTCGGVLRVIHVLCAVVSLLCLVTSGTKQQHFMELPMHSELRIFIFIAILGFLSSLLVLIINVTGLYKAFPLDRRLMDMIVYFINSILFILGPSLVAQDIIRYHRYYPNITHWTYQQLIASVLLGYTCMLIAVSITIIAFRKYKGYTLFNRRRLQGASSLE</sequence>
<feature type="region of interest" description="Disordered" evidence="6">
    <location>
        <begin position="1"/>
        <end position="42"/>
    </location>
</feature>
<keyword evidence="9" id="KW-1185">Reference proteome</keyword>
<evidence type="ECO:0000259" key="8">
    <source>
        <dbReference type="PROSITE" id="PS51225"/>
    </source>
</evidence>
<dbReference type="Proteomes" id="UP000695022">
    <property type="component" value="Unplaced"/>
</dbReference>
<feature type="transmembrane region" description="Helical" evidence="7">
    <location>
        <begin position="160"/>
        <end position="179"/>
    </location>
</feature>
<evidence type="ECO:0000313" key="10">
    <source>
        <dbReference type="RefSeq" id="XP_014669027.1"/>
    </source>
</evidence>